<keyword evidence="3" id="KW-1185">Reference proteome</keyword>
<protein>
    <submittedName>
        <fullName evidence="2">Uncharacterized protein</fullName>
    </submittedName>
</protein>
<sequence length="255" mass="28112">MSSPTSNGRPPRRSDNSKMTDGKFWAALGFSSSEIPDVAGHSEDCRLFKRVKEDLRDIVEANMNWHKTYTQQTSRVFDNIIADIQEKYPKLSGHPGALDAMVKYTKYHFQGAHCQFIQRISRGKAAPRTGSLGMKARYTVDHRVQAESGQSGRTLEATAMTPPPPLSQITLDNESLSRPSPSCSEETYITSPSSSANVPGKIVPTALPLADNELLEFMRSCNPALEELFASGLDLKTLALAFHIAQLFEGRVAPR</sequence>
<evidence type="ECO:0000313" key="3">
    <source>
        <dbReference type="Proteomes" id="UP000076532"/>
    </source>
</evidence>
<evidence type="ECO:0000313" key="2">
    <source>
        <dbReference type="EMBL" id="KZP20076.1"/>
    </source>
</evidence>
<dbReference type="OrthoDB" id="3302273at2759"/>
<accession>A0A166IQQ2</accession>
<dbReference type="Proteomes" id="UP000076532">
    <property type="component" value="Unassembled WGS sequence"/>
</dbReference>
<feature type="region of interest" description="Disordered" evidence="1">
    <location>
        <begin position="143"/>
        <end position="195"/>
    </location>
</feature>
<dbReference type="EMBL" id="KV417558">
    <property type="protein sequence ID" value="KZP20076.1"/>
    <property type="molecule type" value="Genomic_DNA"/>
</dbReference>
<proteinExistence type="predicted"/>
<evidence type="ECO:0000256" key="1">
    <source>
        <dbReference type="SAM" id="MobiDB-lite"/>
    </source>
</evidence>
<organism evidence="2 3">
    <name type="scientific">Athelia psychrophila</name>
    <dbReference type="NCBI Taxonomy" id="1759441"/>
    <lineage>
        <taxon>Eukaryota</taxon>
        <taxon>Fungi</taxon>
        <taxon>Dikarya</taxon>
        <taxon>Basidiomycota</taxon>
        <taxon>Agaricomycotina</taxon>
        <taxon>Agaricomycetes</taxon>
        <taxon>Agaricomycetidae</taxon>
        <taxon>Atheliales</taxon>
        <taxon>Atheliaceae</taxon>
        <taxon>Athelia</taxon>
    </lineage>
</organism>
<reference evidence="2 3" key="1">
    <citation type="journal article" date="2016" name="Mol. Biol. Evol.">
        <title>Comparative Genomics of Early-Diverging Mushroom-Forming Fungi Provides Insights into the Origins of Lignocellulose Decay Capabilities.</title>
        <authorList>
            <person name="Nagy L.G."/>
            <person name="Riley R."/>
            <person name="Tritt A."/>
            <person name="Adam C."/>
            <person name="Daum C."/>
            <person name="Floudas D."/>
            <person name="Sun H."/>
            <person name="Yadav J.S."/>
            <person name="Pangilinan J."/>
            <person name="Larsson K.H."/>
            <person name="Matsuura K."/>
            <person name="Barry K."/>
            <person name="Labutti K."/>
            <person name="Kuo R."/>
            <person name="Ohm R.A."/>
            <person name="Bhattacharya S.S."/>
            <person name="Shirouzu T."/>
            <person name="Yoshinaga Y."/>
            <person name="Martin F.M."/>
            <person name="Grigoriev I.V."/>
            <person name="Hibbett D.S."/>
        </authorList>
    </citation>
    <scope>NUCLEOTIDE SEQUENCE [LARGE SCALE GENOMIC DNA]</scope>
    <source>
        <strain evidence="2 3">CBS 109695</strain>
    </source>
</reference>
<gene>
    <name evidence="2" type="ORF">FIBSPDRAFT_546902</name>
</gene>
<dbReference type="AlphaFoldDB" id="A0A166IQQ2"/>
<name>A0A166IQQ2_9AGAM</name>
<feature type="compositionally biased region" description="Polar residues" evidence="1">
    <location>
        <begin position="167"/>
        <end position="195"/>
    </location>
</feature>